<reference evidence="2" key="2">
    <citation type="journal article" date="2015" name="Fish Shellfish Immunol.">
        <title>Early steps in the European eel (Anguilla anguilla)-Vibrio vulnificus interaction in the gills: Role of the RtxA13 toxin.</title>
        <authorList>
            <person name="Callol A."/>
            <person name="Pajuelo D."/>
            <person name="Ebbesson L."/>
            <person name="Teles M."/>
            <person name="MacKenzie S."/>
            <person name="Amaro C."/>
        </authorList>
    </citation>
    <scope>NUCLEOTIDE SEQUENCE</scope>
</reference>
<feature type="region of interest" description="Disordered" evidence="1">
    <location>
        <begin position="63"/>
        <end position="86"/>
    </location>
</feature>
<protein>
    <submittedName>
        <fullName evidence="2">Uncharacterized protein</fullName>
    </submittedName>
</protein>
<sequence length="86" mass="9569">MGQAKADGRWKCLHEKTMGTRTNLPCQTLSQCDMTQGPAWQLPSVLPFPSGRSDKLINLQSSLSNSQSSYWTTKSPSNPSLHFKNE</sequence>
<evidence type="ECO:0000313" key="2">
    <source>
        <dbReference type="EMBL" id="JAH48128.1"/>
    </source>
</evidence>
<evidence type="ECO:0000256" key="1">
    <source>
        <dbReference type="SAM" id="MobiDB-lite"/>
    </source>
</evidence>
<feature type="compositionally biased region" description="Polar residues" evidence="1">
    <location>
        <begin position="70"/>
        <end position="80"/>
    </location>
</feature>
<accession>A0A0E9T622</accession>
<reference evidence="2" key="1">
    <citation type="submission" date="2014-11" db="EMBL/GenBank/DDBJ databases">
        <authorList>
            <person name="Amaro Gonzalez C."/>
        </authorList>
    </citation>
    <scope>NUCLEOTIDE SEQUENCE</scope>
</reference>
<proteinExistence type="predicted"/>
<dbReference type="AlphaFoldDB" id="A0A0E9T622"/>
<organism evidence="2">
    <name type="scientific">Anguilla anguilla</name>
    <name type="common">European freshwater eel</name>
    <name type="synonym">Muraena anguilla</name>
    <dbReference type="NCBI Taxonomy" id="7936"/>
    <lineage>
        <taxon>Eukaryota</taxon>
        <taxon>Metazoa</taxon>
        <taxon>Chordata</taxon>
        <taxon>Craniata</taxon>
        <taxon>Vertebrata</taxon>
        <taxon>Euteleostomi</taxon>
        <taxon>Actinopterygii</taxon>
        <taxon>Neopterygii</taxon>
        <taxon>Teleostei</taxon>
        <taxon>Anguilliformes</taxon>
        <taxon>Anguillidae</taxon>
        <taxon>Anguilla</taxon>
    </lineage>
</organism>
<dbReference type="EMBL" id="GBXM01060449">
    <property type="protein sequence ID" value="JAH48128.1"/>
    <property type="molecule type" value="Transcribed_RNA"/>
</dbReference>
<name>A0A0E9T622_ANGAN</name>